<gene>
    <name evidence="2" type="ORF">DFH08DRAFT_987102</name>
</gene>
<protein>
    <submittedName>
        <fullName evidence="2">Uncharacterized protein</fullName>
    </submittedName>
</protein>
<evidence type="ECO:0000256" key="1">
    <source>
        <dbReference type="SAM" id="MobiDB-lite"/>
    </source>
</evidence>
<feature type="region of interest" description="Disordered" evidence="1">
    <location>
        <begin position="178"/>
        <end position="212"/>
    </location>
</feature>
<feature type="region of interest" description="Disordered" evidence="1">
    <location>
        <begin position="295"/>
        <end position="317"/>
    </location>
</feature>
<feature type="compositionally biased region" description="Basic and acidic residues" evidence="1">
    <location>
        <begin position="366"/>
        <end position="376"/>
    </location>
</feature>
<dbReference type="AlphaFoldDB" id="A0AAD7A9S6"/>
<dbReference type="Proteomes" id="UP001218218">
    <property type="component" value="Unassembled WGS sequence"/>
</dbReference>
<name>A0AAD7A9S6_9AGAR</name>
<keyword evidence="3" id="KW-1185">Reference proteome</keyword>
<organism evidence="2 3">
    <name type="scientific">Mycena albidolilacea</name>
    <dbReference type="NCBI Taxonomy" id="1033008"/>
    <lineage>
        <taxon>Eukaryota</taxon>
        <taxon>Fungi</taxon>
        <taxon>Dikarya</taxon>
        <taxon>Basidiomycota</taxon>
        <taxon>Agaricomycotina</taxon>
        <taxon>Agaricomycetes</taxon>
        <taxon>Agaricomycetidae</taxon>
        <taxon>Agaricales</taxon>
        <taxon>Marasmiineae</taxon>
        <taxon>Mycenaceae</taxon>
        <taxon>Mycena</taxon>
    </lineage>
</organism>
<comment type="caution">
    <text evidence="2">The sequence shown here is derived from an EMBL/GenBank/DDBJ whole genome shotgun (WGS) entry which is preliminary data.</text>
</comment>
<evidence type="ECO:0000313" key="3">
    <source>
        <dbReference type="Proteomes" id="UP001218218"/>
    </source>
</evidence>
<proteinExistence type="predicted"/>
<reference evidence="2" key="1">
    <citation type="submission" date="2023-03" db="EMBL/GenBank/DDBJ databases">
        <title>Massive genome expansion in bonnet fungi (Mycena s.s.) driven by repeated elements and novel gene families across ecological guilds.</title>
        <authorList>
            <consortium name="Lawrence Berkeley National Laboratory"/>
            <person name="Harder C.B."/>
            <person name="Miyauchi S."/>
            <person name="Viragh M."/>
            <person name="Kuo A."/>
            <person name="Thoen E."/>
            <person name="Andreopoulos B."/>
            <person name="Lu D."/>
            <person name="Skrede I."/>
            <person name="Drula E."/>
            <person name="Henrissat B."/>
            <person name="Morin E."/>
            <person name="Kohler A."/>
            <person name="Barry K."/>
            <person name="LaButti K."/>
            <person name="Morin E."/>
            <person name="Salamov A."/>
            <person name="Lipzen A."/>
            <person name="Mereny Z."/>
            <person name="Hegedus B."/>
            <person name="Baldrian P."/>
            <person name="Stursova M."/>
            <person name="Weitz H."/>
            <person name="Taylor A."/>
            <person name="Grigoriev I.V."/>
            <person name="Nagy L.G."/>
            <person name="Martin F."/>
            <person name="Kauserud H."/>
        </authorList>
    </citation>
    <scope>NUCLEOTIDE SEQUENCE</scope>
    <source>
        <strain evidence="2">CBHHK002</strain>
    </source>
</reference>
<feature type="region of interest" description="Disordered" evidence="1">
    <location>
        <begin position="341"/>
        <end position="376"/>
    </location>
</feature>
<evidence type="ECO:0000313" key="2">
    <source>
        <dbReference type="EMBL" id="KAJ7353086.1"/>
    </source>
</evidence>
<accession>A0AAD7A9S6</accession>
<sequence>MMDSQSMGVKRSVGTSVLVCVRNPGLMQTGQAEANIKAERRKSAHRLTPQRIGAGALMPQFAGSRTGGAVYWGHAGVATHGGELLTPQHTGSGLVPQYTGSSRTLIPQHTGGNNRSLTMRSPLLSPVGYSLCGFGSPGGGGARLDAAVGGREGEDNDDAFVAEPAEVDVELLWVKEENEQARHSFPPESTRQTPDDSMDKFTPPSPNSAQDVPIPIEEAVPATPIVDSLPQDEVWLEESGVWGRGSARFACVGAWERAWWRRGGAVELALGARLWMGLRMRIRREDRGVYGAYGNGNANANANSTPENNTAPESKADMSTIPLFGSLNGMVHALPQTLTSAQAAHAHAQTPPVYERSSSGSKGKVMGKELKAEKQR</sequence>
<dbReference type="EMBL" id="JARIHO010000011">
    <property type="protein sequence ID" value="KAJ7353086.1"/>
    <property type="molecule type" value="Genomic_DNA"/>
</dbReference>